<reference evidence="3" key="1">
    <citation type="journal article" date="2015" name="Nature">
        <title>Complex archaea that bridge the gap between prokaryotes and eukaryotes.</title>
        <authorList>
            <person name="Spang A."/>
            <person name="Saw J.H."/>
            <person name="Jorgensen S.L."/>
            <person name="Zaremba-Niedzwiedzka K."/>
            <person name="Martijn J."/>
            <person name="Lind A.E."/>
            <person name="van Eijk R."/>
            <person name="Schleper C."/>
            <person name="Guy L."/>
            <person name="Ettema T.J."/>
        </authorList>
    </citation>
    <scope>NUCLEOTIDE SEQUENCE</scope>
</reference>
<sequence length="262" mass="30063">MNRDVRYGSQTLGRLLNWVTSFPVNIWRSIIRHGYPDNDRDRAEMMFQNVFLHIMPVRVSLNSLKASFTMGLGVLAGLLFIILTITGVLLMFYYVPDVRRAYLDMKDLEFVVSYGMLLRNMHRWGAHLMVAVVFLHLCRVFLTGSYKPPREFNWLIGVLLFIVTLLLSFTGYLLPWDQLAFWAITVGTNIGRSAPILGDMISYLLLGGNIVGQNSLLRFYVLHIMVLPLAAIVLMAIHFWRIRKDGGLSRPEEDTFPLKPQP</sequence>
<keyword evidence="1" id="KW-0812">Transmembrane</keyword>
<feature type="transmembrane region" description="Helical" evidence="1">
    <location>
        <begin position="124"/>
        <end position="142"/>
    </location>
</feature>
<dbReference type="PANTHER" id="PTHR19271">
    <property type="entry name" value="CYTOCHROME B"/>
    <property type="match status" value="1"/>
</dbReference>
<evidence type="ECO:0000256" key="1">
    <source>
        <dbReference type="SAM" id="Phobius"/>
    </source>
</evidence>
<evidence type="ECO:0000259" key="2">
    <source>
        <dbReference type="PROSITE" id="PS51002"/>
    </source>
</evidence>
<dbReference type="AlphaFoldDB" id="A0A0F8YI62"/>
<dbReference type="GO" id="GO:0009055">
    <property type="term" value="F:electron transfer activity"/>
    <property type="evidence" value="ECO:0007669"/>
    <property type="project" value="InterPro"/>
</dbReference>
<dbReference type="PANTHER" id="PTHR19271:SF16">
    <property type="entry name" value="CYTOCHROME B"/>
    <property type="match status" value="1"/>
</dbReference>
<dbReference type="InterPro" id="IPR027387">
    <property type="entry name" value="Cytb/b6-like_sf"/>
</dbReference>
<name>A0A0F8YI62_9ZZZZ</name>
<organism evidence="3">
    <name type="scientific">marine sediment metagenome</name>
    <dbReference type="NCBI Taxonomy" id="412755"/>
    <lineage>
        <taxon>unclassified sequences</taxon>
        <taxon>metagenomes</taxon>
        <taxon>ecological metagenomes</taxon>
    </lineage>
</organism>
<dbReference type="Gene3D" id="1.20.810.10">
    <property type="entry name" value="Cytochrome Bc1 Complex, Chain C"/>
    <property type="match status" value="1"/>
</dbReference>
<dbReference type="GO" id="GO:0016020">
    <property type="term" value="C:membrane"/>
    <property type="evidence" value="ECO:0007669"/>
    <property type="project" value="InterPro"/>
</dbReference>
<dbReference type="PROSITE" id="PS51002">
    <property type="entry name" value="CYTB_NTER"/>
    <property type="match status" value="1"/>
</dbReference>
<keyword evidence="1" id="KW-1133">Transmembrane helix</keyword>
<feature type="domain" description="Cytochrome b/b6 N-terminal region profile" evidence="2">
    <location>
        <begin position="32"/>
        <end position="251"/>
    </location>
</feature>
<dbReference type="GO" id="GO:0016491">
    <property type="term" value="F:oxidoreductase activity"/>
    <property type="evidence" value="ECO:0007669"/>
    <property type="project" value="InterPro"/>
</dbReference>
<keyword evidence="1" id="KW-0472">Membrane</keyword>
<feature type="non-terminal residue" evidence="3">
    <location>
        <position position="262"/>
    </location>
</feature>
<evidence type="ECO:0000313" key="3">
    <source>
        <dbReference type="EMBL" id="KKK53864.1"/>
    </source>
</evidence>
<dbReference type="Pfam" id="PF00033">
    <property type="entry name" value="Cytochrome_B"/>
    <property type="match status" value="1"/>
</dbReference>
<dbReference type="SUPFAM" id="SSF81342">
    <property type="entry name" value="Transmembrane di-heme cytochromes"/>
    <property type="match status" value="1"/>
</dbReference>
<protein>
    <recommendedName>
        <fullName evidence="2">Cytochrome b/b6 N-terminal region profile domain-containing protein</fullName>
    </recommendedName>
</protein>
<feature type="transmembrane region" description="Helical" evidence="1">
    <location>
        <begin position="154"/>
        <end position="174"/>
    </location>
</feature>
<dbReference type="InterPro" id="IPR016174">
    <property type="entry name" value="Di-haem_cyt_TM"/>
</dbReference>
<feature type="transmembrane region" description="Helical" evidence="1">
    <location>
        <begin position="219"/>
        <end position="240"/>
    </location>
</feature>
<accession>A0A0F8YI62</accession>
<feature type="transmembrane region" description="Helical" evidence="1">
    <location>
        <begin position="68"/>
        <end position="95"/>
    </location>
</feature>
<dbReference type="InterPro" id="IPR005797">
    <property type="entry name" value="Cyt_b/b6_N"/>
</dbReference>
<gene>
    <name evidence="3" type="ORF">LCGC14_3090490</name>
</gene>
<dbReference type="EMBL" id="LAZR01066291">
    <property type="protein sequence ID" value="KKK53864.1"/>
    <property type="molecule type" value="Genomic_DNA"/>
</dbReference>
<proteinExistence type="predicted"/>
<dbReference type="GO" id="GO:0022904">
    <property type="term" value="P:respiratory electron transport chain"/>
    <property type="evidence" value="ECO:0007669"/>
    <property type="project" value="InterPro"/>
</dbReference>
<comment type="caution">
    <text evidence="3">The sequence shown here is derived from an EMBL/GenBank/DDBJ whole genome shotgun (WGS) entry which is preliminary data.</text>
</comment>